<sequence>MEKLEIYQKVRKAERSRGCFTYRRTSDYIKNGMTLLVVIGIIFTTKTANAQYSQPSDDPQKIDLTLLRDASEIGAVCLDGSAPAFHFSRGFGSGADNWLIHLE</sequence>
<comment type="function">
    <text evidence="1 5">Hydrolyzes acetyl esters in homogalacturonan regions of pectin. In type I primary cell wall, galacturonic acid residues of pectin can be acetylated at the O-2 and O-3 positions. Decreasing the degree of acetylation of pectin gels in vitro alters their physical properties.</text>
</comment>
<evidence type="ECO:0000256" key="4">
    <source>
        <dbReference type="ARBA" id="ARBA00022512"/>
    </source>
</evidence>
<protein>
    <recommendedName>
        <fullName evidence="5">Pectin acetylesterase</fullName>
        <ecNumber evidence="5">3.1.1.-</ecNumber>
    </recommendedName>
</protein>
<dbReference type="PANTHER" id="PTHR21562:SF83">
    <property type="entry name" value="PECTIN ACETYLESTERASE 4"/>
    <property type="match status" value="1"/>
</dbReference>
<comment type="caution">
    <text evidence="6">The sequence shown here is derived from an EMBL/GenBank/DDBJ whole genome shotgun (WGS) entry which is preliminary data.</text>
</comment>
<comment type="similarity">
    <text evidence="3 5">Belongs to the pectinacetylesterase family.</text>
</comment>
<accession>A0AAD4XW54</accession>
<evidence type="ECO:0000313" key="6">
    <source>
        <dbReference type="EMBL" id="KAI3953124.1"/>
    </source>
</evidence>
<feature type="non-terminal residue" evidence="6">
    <location>
        <position position="103"/>
    </location>
</feature>
<keyword evidence="5" id="KW-0964">Secreted</keyword>
<keyword evidence="7" id="KW-1185">Reference proteome</keyword>
<name>A0AAD4XW54_9MAGN</name>
<keyword evidence="4 5" id="KW-0134">Cell wall</keyword>
<dbReference type="Proteomes" id="UP001202328">
    <property type="component" value="Unassembled WGS sequence"/>
</dbReference>
<keyword evidence="5" id="KW-0378">Hydrolase</keyword>
<evidence type="ECO:0000256" key="1">
    <source>
        <dbReference type="ARBA" id="ARBA00003534"/>
    </source>
</evidence>
<evidence type="ECO:0000313" key="7">
    <source>
        <dbReference type="Proteomes" id="UP001202328"/>
    </source>
</evidence>
<dbReference type="EC" id="3.1.1.-" evidence="5"/>
<dbReference type="GO" id="GO:0071555">
    <property type="term" value="P:cell wall organization"/>
    <property type="evidence" value="ECO:0007669"/>
    <property type="project" value="UniProtKB-KW"/>
</dbReference>
<gene>
    <name evidence="6" type="ORF">MKW98_020319</name>
</gene>
<comment type="subcellular location">
    <subcellularLocation>
        <location evidence="2 5">Secreted</location>
        <location evidence="2 5">Cell wall</location>
    </subcellularLocation>
</comment>
<evidence type="ECO:0000256" key="5">
    <source>
        <dbReference type="RuleBase" id="RU363114"/>
    </source>
</evidence>
<dbReference type="PANTHER" id="PTHR21562">
    <property type="entry name" value="NOTUM-RELATED"/>
    <property type="match status" value="1"/>
</dbReference>
<dbReference type="InterPro" id="IPR004963">
    <property type="entry name" value="PAE/NOTUM"/>
</dbReference>
<evidence type="ECO:0000256" key="2">
    <source>
        <dbReference type="ARBA" id="ARBA00004191"/>
    </source>
</evidence>
<proteinExistence type="inferred from homology"/>
<dbReference type="GO" id="GO:0016787">
    <property type="term" value="F:hydrolase activity"/>
    <property type="evidence" value="ECO:0007669"/>
    <property type="project" value="UniProtKB-KW"/>
</dbReference>
<organism evidence="6 7">
    <name type="scientific">Papaver atlanticum</name>
    <dbReference type="NCBI Taxonomy" id="357466"/>
    <lineage>
        <taxon>Eukaryota</taxon>
        <taxon>Viridiplantae</taxon>
        <taxon>Streptophyta</taxon>
        <taxon>Embryophyta</taxon>
        <taxon>Tracheophyta</taxon>
        <taxon>Spermatophyta</taxon>
        <taxon>Magnoliopsida</taxon>
        <taxon>Ranunculales</taxon>
        <taxon>Papaveraceae</taxon>
        <taxon>Papaveroideae</taxon>
        <taxon>Papaver</taxon>
    </lineage>
</organism>
<dbReference type="AlphaFoldDB" id="A0AAD4XW54"/>
<dbReference type="Pfam" id="PF03283">
    <property type="entry name" value="PAE"/>
    <property type="match status" value="1"/>
</dbReference>
<evidence type="ECO:0000256" key="3">
    <source>
        <dbReference type="ARBA" id="ARBA00005784"/>
    </source>
</evidence>
<reference evidence="6" key="1">
    <citation type="submission" date="2022-04" db="EMBL/GenBank/DDBJ databases">
        <title>A functionally conserved STORR gene fusion in Papaver species that diverged 16.8 million years ago.</title>
        <authorList>
            <person name="Catania T."/>
        </authorList>
    </citation>
    <scope>NUCLEOTIDE SEQUENCE</scope>
    <source>
        <strain evidence="6">S-188037</strain>
    </source>
</reference>
<dbReference type="EMBL" id="JAJJMB010002072">
    <property type="protein sequence ID" value="KAI3953124.1"/>
    <property type="molecule type" value="Genomic_DNA"/>
</dbReference>
<keyword evidence="5" id="KW-0961">Cell wall biogenesis/degradation</keyword>